<dbReference type="PANTHER" id="PTHR42924:SF3">
    <property type="entry name" value="POLYMERASE_HISTIDINOL PHOSPHATASE N-TERMINAL DOMAIN-CONTAINING PROTEIN"/>
    <property type="match status" value="1"/>
</dbReference>
<comment type="caution">
    <text evidence="2">The sequence shown here is derived from an EMBL/GenBank/DDBJ whole genome shotgun (WGS) entry which is preliminary data.</text>
</comment>
<dbReference type="InterPro" id="IPR004013">
    <property type="entry name" value="PHP_dom"/>
</dbReference>
<dbReference type="Gene3D" id="1.10.150.650">
    <property type="match status" value="1"/>
</dbReference>
<dbReference type="InterPro" id="IPR052018">
    <property type="entry name" value="PHP_domain"/>
</dbReference>
<dbReference type="PANTHER" id="PTHR42924">
    <property type="entry name" value="EXONUCLEASE"/>
    <property type="match status" value="1"/>
</dbReference>
<dbReference type="CDD" id="cd07438">
    <property type="entry name" value="PHP_HisPPase_AMP"/>
    <property type="match status" value="1"/>
</dbReference>
<feature type="domain" description="Polymerase/histidinol phosphatase N-terminal" evidence="1">
    <location>
        <begin position="3"/>
        <end position="68"/>
    </location>
</feature>
<protein>
    <submittedName>
        <fullName evidence="2">PHP domain-containing protein</fullName>
    </submittedName>
</protein>
<dbReference type="Gene3D" id="3.20.20.140">
    <property type="entry name" value="Metal-dependent hydrolases"/>
    <property type="match status" value="1"/>
</dbReference>
<evidence type="ECO:0000313" key="3">
    <source>
        <dbReference type="Proteomes" id="UP000886721"/>
    </source>
</evidence>
<dbReference type="SUPFAM" id="SSF89550">
    <property type="entry name" value="PHP domain-like"/>
    <property type="match status" value="1"/>
</dbReference>
<dbReference type="AlphaFoldDB" id="A0A9D1WUD0"/>
<evidence type="ECO:0000313" key="2">
    <source>
        <dbReference type="EMBL" id="HIX67006.1"/>
    </source>
</evidence>
<reference evidence="2" key="1">
    <citation type="journal article" date="2021" name="PeerJ">
        <title>Extensive microbial diversity within the chicken gut microbiome revealed by metagenomics and culture.</title>
        <authorList>
            <person name="Gilroy R."/>
            <person name="Ravi A."/>
            <person name="Getino M."/>
            <person name="Pursley I."/>
            <person name="Horton D.L."/>
            <person name="Alikhan N.F."/>
            <person name="Baker D."/>
            <person name="Gharbi K."/>
            <person name="Hall N."/>
            <person name="Watson M."/>
            <person name="Adriaenssens E.M."/>
            <person name="Foster-Nyarko E."/>
            <person name="Jarju S."/>
            <person name="Secka A."/>
            <person name="Antonio M."/>
            <person name="Oren A."/>
            <person name="Chaudhuri R.R."/>
            <person name="La Ragione R."/>
            <person name="Hildebrand F."/>
            <person name="Pallen M.J."/>
        </authorList>
    </citation>
    <scope>NUCLEOTIDE SEQUENCE</scope>
    <source>
        <strain evidence="2">CHK191-13928</strain>
    </source>
</reference>
<reference evidence="2" key="2">
    <citation type="submission" date="2021-04" db="EMBL/GenBank/DDBJ databases">
        <authorList>
            <person name="Gilroy R."/>
        </authorList>
    </citation>
    <scope>NUCLEOTIDE SEQUENCE</scope>
    <source>
        <strain evidence="2">CHK191-13928</strain>
    </source>
</reference>
<dbReference type="SMART" id="SM00481">
    <property type="entry name" value="POLIIIAc"/>
    <property type="match status" value="1"/>
</dbReference>
<evidence type="ECO:0000259" key="1">
    <source>
        <dbReference type="SMART" id="SM00481"/>
    </source>
</evidence>
<accession>A0A9D1WUD0</accession>
<dbReference type="InterPro" id="IPR016195">
    <property type="entry name" value="Pol/histidinol_Pase-like"/>
</dbReference>
<name>A0A9D1WUD0_9FIRM</name>
<organism evidence="2 3">
    <name type="scientific">Candidatus Anaerostipes excrementavium</name>
    <dbReference type="NCBI Taxonomy" id="2838463"/>
    <lineage>
        <taxon>Bacteria</taxon>
        <taxon>Bacillati</taxon>
        <taxon>Bacillota</taxon>
        <taxon>Clostridia</taxon>
        <taxon>Lachnospirales</taxon>
        <taxon>Lachnospiraceae</taxon>
        <taxon>Anaerostipes</taxon>
    </lineage>
</organism>
<dbReference type="InterPro" id="IPR003141">
    <property type="entry name" value="Pol/His_phosphatase_N"/>
</dbReference>
<dbReference type="GO" id="GO:0004534">
    <property type="term" value="F:5'-3' RNA exonuclease activity"/>
    <property type="evidence" value="ECO:0007669"/>
    <property type="project" value="TreeGrafter"/>
</dbReference>
<dbReference type="Proteomes" id="UP000886721">
    <property type="component" value="Unassembled WGS sequence"/>
</dbReference>
<proteinExistence type="predicted"/>
<gene>
    <name evidence="2" type="ORF">H9735_02620</name>
</gene>
<sequence length="293" mass="33142">MKADLHCHTVLSDGAMDLDQLFCYAKRIDLDYIAVTDHESAHSIPAALELGRQLDLNVIPGAEITARHKETGINVHLLCYYPADTKRLQKKLDKDLKLFSESVVHSYQTLMDEYPVTMEQLYDAARQSTGIYYTHIMQVLSLMGYTGHPIGELHQKLFSPGSPHKFPTDYMYADEAIDLIRSCGGVPVLAHPGQYKNPELMEMMAQEHMIDGIELYHPRNDQTTMDQIQSICKEHDLFMTGGTDFHGLYTKTPYPLGSFLCPQEGLERLILAGKQANEAFHKKKGKDIRPDEA</sequence>
<dbReference type="EMBL" id="DXEM01000007">
    <property type="protein sequence ID" value="HIX67006.1"/>
    <property type="molecule type" value="Genomic_DNA"/>
</dbReference>
<dbReference type="GO" id="GO:0035312">
    <property type="term" value="F:5'-3' DNA exonuclease activity"/>
    <property type="evidence" value="ECO:0007669"/>
    <property type="project" value="TreeGrafter"/>
</dbReference>
<dbReference type="Pfam" id="PF02811">
    <property type="entry name" value="PHP"/>
    <property type="match status" value="1"/>
</dbReference>